<dbReference type="Proteomes" id="UP001597199">
    <property type="component" value="Unassembled WGS sequence"/>
</dbReference>
<dbReference type="PANTHER" id="PTHR42742:SF3">
    <property type="entry name" value="FRUCTOKINASE"/>
    <property type="match status" value="1"/>
</dbReference>
<name>A0ABW4BET0_9LACO</name>
<evidence type="ECO:0000256" key="7">
    <source>
        <dbReference type="ARBA" id="ARBA00048451"/>
    </source>
</evidence>
<organism evidence="8 9">
    <name type="scientific">Lacticaseibacillus suilingensis</name>
    <dbReference type="NCBI Taxonomy" id="2799577"/>
    <lineage>
        <taxon>Bacteria</taxon>
        <taxon>Bacillati</taxon>
        <taxon>Bacillota</taxon>
        <taxon>Bacilli</taxon>
        <taxon>Lactobacillales</taxon>
        <taxon>Lactobacillaceae</taxon>
        <taxon>Lacticaseibacillus</taxon>
    </lineage>
</organism>
<dbReference type="CDD" id="cd24067">
    <property type="entry name" value="ASKHA_NBD_ROK_BsFRK-like"/>
    <property type="match status" value="1"/>
</dbReference>
<dbReference type="RefSeq" id="WP_204117834.1">
    <property type="nucleotide sequence ID" value="NZ_BOLV01000001.1"/>
</dbReference>
<evidence type="ECO:0000256" key="5">
    <source>
        <dbReference type="ARBA" id="ARBA00022842"/>
    </source>
</evidence>
<keyword evidence="4" id="KW-0862">Zinc</keyword>
<evidence type="ECO:0000313" key="8">
    <source>
        <dbReference type="EMBL" id="MFD1398305.1"/>
    </source>
</evidence>
<dbReference type="InterPro" id="IPR051804">
    <property type="entry name" value="Carb_Metab_Reg_Kinase/Isom"/>
</dbReference>
<gene>
    <name evidence="8" type="ORF">ACFQ41_03170</name>
</gene>
<keyword evidence="9" id="KW-1185">Reference proteome</keyword>
<dbReference type="InterPro" id="IPR043129">
    <property type="entry name" value="ATPase_NBD"/>
</dbReference>
<keyword evidence="3" id="KW-0479">Metal-binding</keyword>
<evidence type="ECO:0000256" key="1">
    <source>
        <dbReference type="ARBA" id="ARBA00001946"/>
    </source>
</evidence>
<dbReference type="SUPFAM" id="SSF53067">
    <property type="entry name" value="Actin-like ATPase domain"/>
    <property type="match status" value="1"/>
</dbReference>
<dbReference type="Pfam" id="PF00480">
    <property type="entry name" value="ROK"/>
    <property type="match status" value="1"/>
</dbReference>
<sequence length="289" mass="30952">MIFGSIEAGGTKFVCATGTADGTVIAQTRIPTTTPEETIPQVIAFFNANPVSAIGIGTFGPADIDPDSSRYGYITSTPKPGWRDYDFLGTMQAAIDVPYAFTTDVNEAGYAEWKAGAGKGHKNVLYWTVGTGIGAGYIHDGKLLQGYSNPEMGHIFLQRDPSDTYQGRCPFHGNQCLEGLAAGPAVEERAGKKGTELKPDDPAWELEAGYLAQACLDAAMILSPDIIIFGGGIMHQEQLLPMIREKFRDYVQGYIDTPPLDDYIVRIGLNDEAGVMGGLLLAADAYAAK</sequence>
<keyword evidence="5" id="KW-0460">Magnesium</keyword>
<evidence type="ECO:0000313" key="9">
    <source>
        <dbReference type="Proteomes" id="UP001597199"/>
    </source>
</evidence>
<dbReference type="PANTHER" id="PTHR42742">
    <property type="entry name" value="TRANSCRIPTIONAL REPRESSOR MPRA"/>
    <property type="match status" value="1"/>
</dbReference>
<dbReference type="EMBL" id="JBHTOA010000016">
    <property type="protein sequence ID" value="MFD1398305.1"/>
    <property type="molecule type" value="Genomic_DNA"/>
</dbReference>
<dbReference type="Gene3D" id="3.30.420.40">
    <property type="match status" value="2"/>
</dbReference>
<comment type="catalytic activity">
    <reaction evidence="7">
        <text>D-fructose + ATP = D-fructose 6-phosphate + ADP + H(+)</text>
        <dbReference type="Rhea" id="RHEA:16125"/>
        <dbReference type="ChEBI" id="CHEBI:15378"/>
        <dbReference type="ChEBI" id="CHEBI:30616"/>
        <dbReference type="ChEBI" id="CHEBI:37721"/>
        <dbReference type="ChEBI" id="CHEBI:61527"/>
        <dbReference type="ChEBI" id="CHEBI:456216"/>
        <dbReference type="EC" id="2.7.1.4"/>
    </reaction>
</comment>
<evidence type="ECO:0000256" key="3">
    <source>
        <dbReference type="ARBA" id="ARBA00022723"/>
    </source>
</evidence>
<evidence type="ECO:0000256" key="2">
    <source>
        <dbReference type="ARBA" id="ARBA00006479"/>
    </source>
</evidence>
<evidence type="ECO:0000256" key="4">
    <source>
        <dbReference type="ARBA" id="ARBA00022833"/>
    </source>
</evidence>
<protein>
    <recommendedName>
        <fullName evidence="6">fructokinase</fullName>
        <ecNumber evidence="6">2.7.1.4</ecNumber>
    </recommendedName>
</protein>
<proteinExistence type="inferred from homology"/>
<comment type="similarity">
    <text evidence="2">Belongs to the ROK (NagC/XylR) family.</text>
</comment>
<dbReference type="EC" id="2.7.1.4" evidence="6"/>
<dbReference type="InterPro" id="IPR000600">
    <property type="entry name" value="ROK"/>
</dbReference>
<comment type="caution">
    <text evidence="8">The sequence shown here is derived from an EMBL/GenBank/DDBJ whole genome shotgun (WGS) entry which is preliminary data.</text>
</comment>
<reference evidence="9" key="1">
    <citation type="journal article" date="2019" name="Int. J. Syst. Evol. Microbiol.">
        <title>The Global Catalogue of Microorganisms (GCM) 10K type strain sequencing project: providing services to taxonomists for standard genome sequencing and annotation.</title>
        <authorList>
            <consortium name="The Broad Institute Genomics Platform"/>
            <consortium name="The Broad Institute Genome Sequencing Center for Infectious Disease"/>
            <person name="Wu L."/>
            <person name="Ma J."/>
        </authorList>
    </citation>
    <scope>NUCLEOTIDE SEQUENCE [LARGE SCALE GENOMIC DNA]</scope>
    <source>
        <strain evidence="9">CCM 9110</strain>
    </source>
</reference>
<comment type="cofactor">
    <cofactor evidence="1">
        <name>Mg(2+)</name>
        <dbReference type="ChEBI" id="CHEBI:18420"/>
    </cofactor>
</comment>
<accession>A0ABW4BET0</accession>
<evidence type="ECO:0000256" key="6">
    <source>
        <dbReference type="ARBA" id="ARBA00038887"/>
    </source>
</evidence>